<dbReference type="AlphaFoldDB" id="A0AAI9UZQ1"/>
<evidence type="ECO:0000313" key="15">
    <source>
        <dbReference type="Proteomes" id="UP001239213"/>
    </source>
</evidence>
<evidence type="ECO:0000256" key="5">
    <source>
        <dbReference type="ARBA" id="ARBA00022741"/>
    </source>
</evidence>
<dbReference type="InterPro" id="IPR014729">
    <property type="entry name" value="Rossmann-like_a/b/a_fold"/>
</dbReference>
<accession>A0AAI9UZQ1</accession>
<keyword evidence="3" id="KW-0436">Ligase</keyword>
<keyword evidence="15" id="KW-1185">Reference proteome</keyword>
<dbReference type="Proteomes" id="UP001239213">
    <property type="component" value="Unassembled WGS sequence"/>
</dbReference>
<feature type="region of interest" description="Disordered" evidence="12">
    <location>
        <begin position="792"/>
        <end position="816"/>
    </location>
</feature>
<dbReference type="GO" id="GO:0006423">
    <property type="term" value="P:cysteinyl-tRNA aminoacylation"/>
    <property type="evidence" value="ECO:0007669"/>
    <property type="project" value="InterPro"/>
</dbReference>
<dbReference type="HAMAP" id="MF_00041">
    <property type="entry name" value="Cys_tRNA_synth"/>
    <property type="match status" value="1"/>
</dbReference>
<keyword evidence="9 14" id="KW-0030">Aminoacyl-tRNA synthetase</keyword>
<evidence type="ECO:0000256" key="2">
    <source>
        <dbReference type="ARBA" id="ARBA00012832"/>
    </source>
</evidence>
<dbReference type="InterPro" id="IPR015803">
    <property type="entry name" value="Cys-tRNA-ligase"/>
</dbReference>
<reference evidence="14" key="1">
    <citation type="submission" date="2016-11" db="EMBL/GenBank/DDBJ databases">
        <title>The genome sequence of Colletotrichum cuscutae.</title>
        <authorList>
            <person name="Baroncelli R."/>
        </authorList>
    </citation>
    <scope>NUCLEOTIDE SEQUENCE</scope>
    <source>
        <strain evidence="14">IMI 304802</strain>
    </source>
</reference>
<proteinExistence type="inferred from homology"/>
<dbReference type="NCBIfam" id="TIGR00435">
    <property type="entry name" value="cysS"/>
    <property type="match status" value="1"/>
</dbReference>
<evidence type="ECO:0000256" key="9">
    <source>
        <dbReference type="ARBA" id="ARBA00023146"/>
    </source>
</evidence>
<dbReference type="GO" id="GO:0005737">
    <property type="term" value="C:cytoplasm"/>
    <property type="evidence" value="ECO:0007669"/>
    <property type="project" value="TreeGrafter"/>
</dbReference>
<keyword evidence="11" id="KW-0175">Coiled coil</keyword>
<comment type="cofactor">
    <cofactor evidence="1">
        <name>Zn(2+)</name>
        <dbReference type="ChEBI" id="CHEBI:29105"/>
    </cofactor>
</comment>
<evidence type="ECO:0000256" key="1">
    <source>
        <dbReference type="ARBA" id="ARBA00001947"/>
    </source>
</evidence>
<feature type="domain" description="tRNA synthetases class I catalytic" evidence="13">
    <location>
        <begin position="50"/>
        <end position="476"/>
    </location>
</feature>
<evidence type="ECO:0000256" key="4">
    <source>
        <dbReference type="ARBA" id="ARBA00022723"/>
    </source>
</evidence>
<dbReference type="GO" id="GO:0005524">
    <property type="term" value="F:ATP binding"/>
    <property type="evidence" value="ECO:0007669"/>
    <property type="project" value="UniProtKB-KW"/>
</dbReference>
<feature type="region of interest" description="Disordered" evidence="12">
    <location>
        <begin position="313"/>
        <end position="334"/>
    </location>
</feature>
<dbReference type="Gene3D" id="3.40.50.620">
    <property type="entry name" value="HUPs"/>
    <property type="match status" value="2"/>
</dbReference>
<evidence type="ECO:0000256" key="3">
    <source>
        <dbReference type="ARBA" id="ARBA00022598"/>
    </source>
</evidence>
<dbReference type="GO" id="GO:0004817">
    <property type="term" value="F:cysteine-tRNA ligase activity"/>
    <property type="evidence" value="ECO:0007669"/>
    <property type="project" value="UniProtKB-EC"/>
</dbReference>
<keyword evidence="8" id="KW-0648">Protein biosynthesis</keyword>
<keyword evidence="4" id="KW-0479">Metal-binding</keyword>
<evidence type="ECO:0000256" key="11">
    <source>
        <dbReference type="SAM" id="Coils"/>
    </source>
</evidence>
<name>A0AAI9UZQ1_9PEZI</name>
<dbReference type="PANTHER" id="PTHR10890">
    <property type="entry name" value="CYSTEINYL-TRNA SYNTHETASE"/>
    <property type="match status" value="1"/>
</dbReference>
<evidence type="ECO:0000256" key="8">
    <source>
        <dbReference type="ARBA" id="ARBA00022917"/>
    </source>
</evidence>
<dbReference type="SUPFAM" id="SSF47323">
    <property type="entry name" value="Anticodon-binding domain of a subclass of class I aminoacyl-tRNA synthetases"/>
    <property type="match status" value="1"/>
</dbReference>
<dbReference type="SUPFAM" id="SSF52374">
    <property type="entry name" value="Nucleotidylyl transferase"/>
    <property type="match status" value="1"/>
</dbReference>
<dbReference type="Gene3D" id="1.20.120.640">
    <property type="entry name" value="Anticodon-binding domain of a subclass of class I aminoacyl-tRNA synthetases"/>
    <property type="match status" value="1"/>
</dbReference>
<dbReference type="PANTHER" id="PTHR10890:SF3">
    <property type="entry name" value="CYSTEINE--TRNA LIGASE, CYTOPLASMIC"/>
    <property type="match status" value="1"/>
</dbReference>
<evidence type="ECO:0000313" key="14">
    <source>
        <dbReference type="EMBL" id="KAK1466686.1"/>
    </source>
</evidence>
<evidence type="ECO:0000256" key="7">
    <source>
        <dbReference type="ARBA" id="ARBA00022840"/>
    </source>
</evidence>
<dbReference type="PRINTS" id="PR00983">
    <property type="entry name" value="TRNASYNTHCYS"/>
</dbReference>
<keyword evidence="5" id="KW-0547">Nucleotide-binding</keyword>
<evidence type="ECO:0000256" key="12">
    <source>
        <dbReference type="SAM" id="MobiDB-lite"/>
    </source>
</evidence>
<dbReference type="InterPro" id="IPR032678">
    <property type="entry name" value="tRNA-synt_1_cat_dom"/>
</dbReference>
<protein>
    <recommendedName>
        <fullName evidence="2">cysteine--tRNA ligase</fullName>
        <ecNumber evidence="2">6.1.1.16</ecNumber>
    </recommendedName>
    <alternativeName>
        <fullName evidence="10">Cysteinyl-tRNA synthetase</fullName>
    </alternativeName>
</protein>
<organism evidence="14 15">
    <name type="scientific">Colletotrichum cuscutae</name>
    <dbReference type="NCBI Taxonomy" id="1209917"/>
    <lineage>
        <taxon>Eukaryota</taxon>
        <taxon>Fungi</taxon>
        <taxon>Dikarya</taxon>
        <taxon>Ascomycota</taxon>
        <taxon>Pezizomycotina</taxon>
        <taxon>Sordariomycetes</taxon>
        <taxon>Hypocreomycetidae</taxon>
        <taxon>Glomerellales</taxon>
        <taxon>Glomerellaceae</taxon>
        <taxon>Colletotrichum</taxon>
        <taxon>Colletotrichum acutatum species complex</taxon>
    </lineage>
</organism>
<dbReference type="InterPro" id="IPR009080">
    <property type="entry name" value="tRNAsynth_Ia_anticodon-bd"/>
</dbReference>
<evidence type="ECO:0000259" key="13">
    <source>
        <dbReference type="Pfam" id="PF01406"/>
    </source>
</evidence>
<keyword evidence="6" id="KW-0862">Zinc</keyword>
<sequence length="834" mass="93057">MNRLFRLTRISISLSTQIPNFRFSRACSSIATMESLKVHNSLKPGQPVPFTPITPGKVSWYACGPTVYDKSHLGHARNYVSTDIIRRIMMHYFGADVKFVMNITDVDDKIIIKARRQRLLELEKQKKYSDEELAKLTLTAFRAYAEKSLSLIQSSDLDENNYLERRDSAYGKVLAGGTLTGEGKPGDDEAKTKMHIANMDAAAFAIKDKKFFPGTDEVLLPYLDSLYKETIDTSDQTIFTDLTQSMEKEFFDDMDALNCLRPDVITRVTEYVPQIASFVERIVDKGFAYESDGSVYFDITAFEKAGNTYARLRPGNRNDKSLQEDGEGALSKNLGEKRNEGDFALWKKSKKGEPYWESRWGQGRPGWHIECSVMASDILGAQMDIHSGGIDLAFPHHDNELAQSEAFYVDNTKGEHTWVNNFMHMGHLSISGSKMSKSLKNFQTIQDALATTYTSRGMRIVFLMGKWNDGVEISPDMRAQASSWEATINNYFTNVKAYVADASASTDGVESLSLSEKPTGGLVSSLEKAKADLQTALTNSFDTPQAMRVIQELVSEANKVVVSQDAEANVPALVAVARWITKILGTFGLDENATAPYDGLGWAAPASNAKLDPKAVVQPYATVFQTVKSDVEALKTSADSVSALLSQQNPEAEYSTLADKGIRDPEQLALPYLRATSRLRDELRRIVSSVSPETKKAILSLTDRIRDEDLTNLGVYLDDRPDGKSSLIKFVPASELIAAKNEKLAREADKARAKEEAKRAREQAEKEKWEKAKLPHTELFKGDEKYSEWDAEGLPTKLKDGSDVPKSQLKKLQKQWQSQKKAHEEYLVKFGGKS</sequence>
<dbReference type="EC" id="6.1.1.16" evidence="2"/>
<dbReference type="EMBL" id="MPDP01000258">
    <property type="protein sequence ID" value="KAK1466686.1"/>
    <property type="molecule type" value="Genomic_DNA"/>
</dbReference>
<keyword evidence="7" id="KW-0067">ATP-binding</keyword>
<dbReference type="InterPro" id="IPR024909">
    <property type="entry name" value="Cys-tRNA/MSH_ligase"/>
</dbReference>
<evidence type="ECO:0000256" key="6">
    <source>
        <dbReference type="ARBA" id="ARBA00022833"/>
    </source>
</evidence>
<evidence type="ECO:0000256" key="10">
    <source>
        <dbReference type="ARBA" id="ARBA00031499"/>
    </source>
</evidence>
<feature type="coiled-coil region" evidence="11">
    <location>
        <begin position="741"/>
        <end position="774"/>
    </location>
</feature>
<dbReference type="Pfam" id="PF01406">
    <property type="entry name" value="tRNA-synt_1e"/>
    <property type="match status" value="1"/>
</dbReference>
<comment type="caution">
    <text evidence="14">The sequence shown here is derived from an EMBL/GenBank/DDBJ whole genome shotgun (WGS) entry which is preliminary data.</text>
</comment>
<dbReference type="GO" id="GO:0046872">
    <property type="term" value="F:metal ion binding"/>
    <property type="evidence" value="ECO:0007669"/>
    <property type="project" value="UniProtKB-KW"/>
</dbReference>
<gene>
    <name evidence="14" type="ORF">CCUS01_07296</name>
</gene>